<feature type="compositionally biased region" description="Pro residues" evidence="1">
    <location>
        <begin position="109"/>
        <end position="120"/>
    </location>
</feature>
<keyword evidence="4" id="KW-1185">Reference proteome</keyword>
<evidence type="ECO:0000256" key="2">
    <source>
        <dbReference type="SAM" id="Phobius"/>
    </source>
</evidence>
<dbReference type="Proteomes" id="UP000183585">
    <property type="component" value="Unassembled WGS sequence"/>
</dbReference>
<accession>A0A1C5AU78</accession>
<name>A0A1C5AU78_9ACTN</name>
<organism evidence="3 4">
    <name type="scientific">Micromonospora carbonacea</name>
    <dbReference type="NCBI Taxonomy" id="47853"/>
    <lineage>
        <taxon>Bacteria</taxon>
        <taxon>Bacillati</taxon>
        <taxon>Actinomycetota</taxon>
        <taxon>Actinomycetes</taxon>
        <taxon>Micromonosporales</taxon>
        <taxon>Micromonosporaceae</taxon>
        <taxon>Micromonospora</taxon>
    </lineage>
</organism>
<feature type="compositionally biased region" description="Low complexity" evidence="1">
    <location>
        <begin position="121"/>
        <end position="141"/>
    </location>
</feature>
<proteinExistence type="predicted"/>
<gene>
    <name evidence="3" type="ORF">GA0070563_11999</name>
</gene>
<evidence type="ECO:0000313" key="3">
    <source>
        <dbReference type="EMBL" id="SCF48723.1"/>
    </source>
</evidence>
<keyword evidence="2" id="KW-0812">Transmembrane</keyword>
<dbReference type="AlphaFoldDB" id="A0A1C5AU78"/>
<protein>
    <submittedName>
        <fullName evidence="3">Uncharacterized protein</fullName>
    </submittedName>
</protein>
<evidence type="ECO:0000256" key="1">
    <source>
        <dbReference type="SAM" id="MobiDB-lite"/>
    </source>
</evidence>
<sequence>MLDIGRKQPVNLRRLDLLRFRGGRYRARIMGAGDDAGGSGPSTVDGGGSDHHILPRGAPRRRVQLGALLIGVAVATIALPSLVMGPDDDRTATTSPPPVALSTPAGTPAGPPAPPGPPTPAAASPGSAAATRPTAGRSASRPGAGPSTSGPASRCADTAEGDDVVLTAGVSCGVYDAGFGNGWRATGDGLKLLPGWKVPETDEVALRVERTRPGLPQTEMALVAARPVRIDGDDVLRFRVWGGRDYGTVLRVSAGHGTVTVSARADRWTSYSVPLGELTDAASLTRIDLVVAADEVPHVNRFYLDDIAIVG</sequence>
<feature type="transmembrane region" description="Helical" evidence="2">
    <location>
        <begin position="65"/>
        <end position="85"/>
    </location>
</feature>
<evidence type="ECO:0000313" key="4">
    <source>
        <dbReference type="Proteomes" id="UP000183585"/>
    </source>
</evidence>
<keyword evidence="2" id="KW-0472">Membrane</keyword>
<feature type="region of interest" description="Disordered" evidence="1">
    <location>
        <begin position="87"/>
        <end position="157"/>
    </location>
</feature>
<keyword evidence="2" id="KW-1133">Transmembrane helix</keyword>
<feature type="region of interest" description="Disordered" evidence="1">
    <location>
        <begin position="31"/>
        <end position="56"/>
    </location>
</feature>
<reference evidence="4" key="1">
    <citation type="submission" date="2016-06" db="EMBL/GenBank/DDBJ databases">
        <authorList>
            <person name="Varghese N."/>
            <person name="Submissions Spin"/>
        </authorList>
    </citation>
    <scope>NUCLEOTIDE SEQUENCE [LARGE SCALE GENOMIC DNA]</scope>
    <source>
        <strain evidence="4">DSM 43168</strain>
    </source>
</reference>
<dbReference type="EMBL" id="FMCT01000019">
    <property type="protein sequence ID" value="SCF48723.1"/>
    <property type="molecule type" value="Genomic_DNA"/>
</dbReference>